<reference evidence="3" key="1">
    <citation type="journal article" date="2014" name="Int. J. Syst. Evol. Microbiol.">
        <title>Complete genome sequence of Corynebacterium casei LMG S-19264T (=DSM 44701T), isolated from a smear-ripened cheese.</title>
        <authorList>
            <consortium name="US DOE Joint Genome Institute (JGI-PGF)"/>
            <person name="Walter F."/>
            <person name="Albersmeier A."/>
            <person name="Kalinowski J."/>
            <person name="Ruckert C."/>
        </authorList>
    </citation>
    <scope>NUCLEOTIDE SEQUENCE</scope>
    <source>
        <strain evidence="3">JCM 3276</strain>
    </source>
</reference>
<feature type="domain" description="CBS" evidence="2">
    <location>
        <begin position="104"/>
        <end position="161"/>
    </location>
</feature>
<evidence type="ECO:0000259" key="2">
    <source>
        <dbReference type="PROSITE" id="PS51371"/>
    </source>
</evidence>
<dbReference type="RefSeq" id="WP_189213737.1">
    <property type="nucleotide sequence ID" value="NZ_BMRB01000007.1"/>
</dbReference>
<evidence type="ECO:0000313" key="3">
    <source>
        <dbReference type="EMBL" id="GGS54860.1"/>
    </source>
</evidence>
<keyword evidence="1" id="KW-0129">CBS domain</keyword>
<evidence type="ECO:0000256" key="1">
    <source>
        <dbReference type="PROSITE-ProRule" id="PRU00703"/>
    </source>
</evidence>
<sequence length="327" mass="35778">MTDGFQVIEPAALVKMVGKTIPAGEFLAMFGVRVRNHDNVARISACLAAAEVGTIPSFTTCAGTAELHLVKAKPTAVSVAQDESELSPTAMPHRALQVGDLPSARNGVESVSPHTDLAAATMLMRVKNYSQLPVINGTADLRGVLTWSSIAVNLETGKQPTLSSAMVKNPVSAEVHHQLLAHLPTITEHGYLLVRANDGKFCGIITSADVSSHFETMARPFFLVGDIEARLRKCLAVLDEEAVRAVQKWKTGRIADLTFGEYKRLIDNEVNWKRIGWTGVPRDQFVHRLDRVRVIRNEIAHFRPQPLTSASLTTLEEFAGLLRQYVP</sequence>
<accession>A0A918GSG5</accession>
<dbReference type="EMBL" id="BMRB01000007">
    <property type="protein sequence ID" value="GGS54860.1"/>
    <property type="molecule type" value="Genomic_DNA"/>
</dbReference>
<organism evidence="3 4">
    <name type="scientific">Actinokineospora fastidiosa</name>
    <dbReference type="NCBI Taxonomy" id="1816"/>
    <lineage>
        <taxon>Bacteria</taxon>
        <taxon>Bacillati</taxon>
        <taxon>Actinomycetota</taxon>
        <taxon>Actinomycetes</taxon>
        <taxon>Pseudonocardiales</taxon>
        <taxon>Pseudonocardiaceae</taxon>
        <taxon>Actinokineospora</taxon>
    </lineage>
</organism>
<reference evidence="3" key="2">
    <citation type="submission" date="2020-09" db="EMBL/GenBank/DDBJ databases">
        <authorList>
            <person name="Sun Q."/>
            <person name="Ohkuma M."/>
        </authorList>
    </citation>
    <scope>NUCLEOTIDE SEQUENCE</scope>
    <source>
        <strain evidence="3">JCM 3276</strain>
    </source>
</reference>
<dbReference type="SUPFAM" id="SSF54631">
    <property type="entry name" value="CBS-domain pair"/>
    <property type="match status" value="1"/>
</dbReference>
<name>A0A918GSG5_9PSEU</name>
<proteinExistence type="predicted"/>
<dbReference type="PROSITE" id="PS51371">
    <property type="entry name" value="CBS"/>
    <property type="match status" value="1"/>
</dbReference>
<dbReference type="InterPro" id="IPR000644">
    <property type="entry name" value="CBS_dom"/>
</dbReference>
<comment type="caution">
    <text evidence="3">The sequence shown here is derived from an EMBL/GenBank/DDBJ whole genome shotgun (WGS) entry which is preliminary data.</text>
</comment>
<dbReference type="Proteomes" id="UP000660680">
    <property type="component" value="Unassembled WGS sequence"/>
</dbReference>
<keyword evidence="4" id="KW-1185">Reference proteome</keyword>
<gene>
    <name evidence="3" type="ORF">GCM10010171_57510</name>
</gene>
<dbReference type="AlphaFoldDB" id="A0A918GSG5"/>
<protein>
    <recommendedName>
        <fullName evidence="2">CBS domain-containing protein</fullName>
    </recommendedName>
</protein>
<dbReference type="InterPro" id="IPR046342">
    <property type="entry name" value="CBS_dom_sf"/>
</dbReference>
<dbReference type="Pfam" id="PF00571">
    <property type="entry name" value="CBS"/>
    <property type="match status" value="1"/>
</dbReference>
<evidence type="ECO:0000313" key="4">
    <source>
        <dbReference type="Proteomes" id="UP000660680"/>
    </source>
</evidence>
<dbReference type="Gene3D" id="3.10.580.10">
    <property type="entry name" value="CBS-domain"/>
    <property type="match status" value="1"/>
</dbReference>